<name>A0ABC9WZD7_GRUJA</name>
<dbReference type="AlphaFoldDB" id="A0ABC9WZD7"/>
<evidence type="ECO:0000313" key="1">
    <source>
        <dbReference type="EMBL" id="GAB0190813.1"/>
    </source>
</evidence>
<organism evidence="1 2">
    <name type="scientific">Grus japonensis</name>
    <name type="common">Japanese crane</name>
    <name type="synonym">Red-crowned crane</name>
    <dbReference type="NCBI Taxonomy" id="30415"/>
    <lineage>
        <taxon>Eukaryota</taxon>
        <taxon>Metazoa</taxon>
        <taxon>Chordata</taxon>
        <taxon>Craniata</taxon>
        <taxon>Vertebrata</taxon>
        <taxon>Euteleostomi</taxon>
        <taxon>Archelosauria</taxon>
        <taxon>Archosauria</taxon>
        <taxon>Dinosauria</taxon>
        <taxon>Saurischia</taxon>
        <taxon>Theropoda</taxon>
        <taxon>Coelurosauria</taxon>
        <taxon>Aves</taxon>
        <taxon>Neognathae</taxon>
        <taxon>Neoaves</taxon>
        <taxon>Gruiformes</taxon>
        <taxon>Gruidae</taxon>
        <taxon>Grus</taxon>
    </lineage>
</organism>
<protein>
    <submittedName>
        <fullName evidence="1">Zinc finger and BTB domain-containing protein 5</fullName>
    </submittedName>
</protein>
<reference evidence="1 2" key="1">
    <citation type="submission" date="2024-06" db="EMBL/GenBank/DDBJ databases">
        <title>The draft genome of Grus japonensis, version 3.</title>
        <authorList>
            <person name="Nabeshima K."/>
            <person name="Suzuki S."/>
            <person name="Onuma M."/>
        </authorList>
    </citation>
    <scope>NUCLEOTIDE SEQUENCE [LARGE SCALE GENOMIC DNA]</scope>
    <source>
        <strain evidence="1 2">451A</strain>
    </source>
</reference>
<accession>A0ABC9WZD7</accession>
<sequence length="191" mass="21614">MEKTMVKQAVALQPMEDDGEQRFHLQPMEDPIPERVEAPEGGCDPWEAHAGADSWQDLWPCGQRSPHWSRFADRTCDPVGNPCWSSLVLQGLHPMERTHTAVVCKEQMIAMPKMAFNNHITHKSFSVCKQQLKIIMNVEVMKINAGLTKWHSYPYPFYLPPYILRGKAKLTPIFLSHGDADTGDISALNTS</sequence>
<evidence type="ECO:0000313" key="2">
    <source>
        <dbReference type="Proteomes" id="UP001623348"/>
    </source>
</evidence>
<gene>
    <name evidence="1" type="ORF">GRJ2_001546600</name>
</gene>
<proteinExistence type="predicted"/>
<dbReference type="Proteomes" id="UP001623348">
    <property type="component" value="Unassembled WGS sequence"/>
</dbReference>
<comment type="caution">
    <text evidence="1">The sequence shown here is derived from an EMBL/GenBank/DDBJ whole genome shotgun (WGS) entry which is preliminary data.</text>
</comment>
<dbReference type="EMBL" id="BAAFJT010000005">
    <property type="protein sequence ID" value="GAB0190813.1"/>
    <property type="molecule type" value="Genomic_DNA"/>
</dbReference>
<keyword evidence="2" id="KW-1185">Reference proteome</keyword>